<dbReference type="SUPFAM" id="SSF56529">
    <property type="entry name" value="FAH"/>
    <property type="match status" value="1"/>
</dbReference>
<keyword evidence="3" id="KW-0378">Hydrolase</keyword>
<comment type="caution">
    <text evidence="3">The sequence shown here is derived from an EMBL/GenBank/DDBJ whole genome shotgun (WGS) entry which is preliminary data.</text>
</comment>
<sequence length="252" mass="27017">MKRARIAHEGRALWVEVVEDGEVLRLPDGGSVKAADAVWLPPVTPGATIFALGLNYADHNKELGFQSKEPPLVFLKGPNTLSGHNGTTLRPTDANQMHPECELVAVIGKPARSVSVVRALDHVSGYTIACDYAVREYLENYYRPNARVKNRDGATPLGPWVMDAADIADPQALALRTTVNGKTVQDGSTADMVMSVAGLISYLSATMTLMPGDLILTGTPQGVYYCEAGDRIVCEIEGIGRLSNRLVGDKAA</sequence>
<dbReference type="Gene3D" id="3.90.850.10">
    <property type="entry name" value="Fumarylacetoacetase-like, C-terminal domain"/>
    <property type="match status" value="1"/>
</dbReference>
<evidence type="ECO:0000256" key="1">
    <source>
        <dbReference type="ARBA" id="ARBA00022723"/>
    </source>
</evidence>
<evidence type="ECO:0000313" key="4">
    <source>
        <dbReference type="Proteomes" id="UP001597124"/>
    </source>
</evidence>
<dbReference type="GO" id="GO:0016787">
    <property type="term" value="F:hydrolase activity"/>
    <property type="evidence" value="ECO:0007669"/>
    <property type="project" value="UniProtKB-KW"/>
</dbReference>
<dbReference type="Pfam" id="PF01557">
    <property type="entry name" value="FAA_hydrolase"/>
    <property type="match status" value="1"/>
</dbReference>
<dbReference type="PANTHER" id="PTHR11820">
    <property type="entry name" value="ACYLPYRUVASE"/>
    <property type="match status" value="1"/>
</dbReference>
<reference evidence="4" key="1">
    <citation type="journal article" date="2019" name="Int. J. Syst. Evol. Microbiol.">
        <title>The Global Catalogue of Microorganisms (GCM) 10K type strain sequencing project: providing services to taxonomists for standard genome sequencing and annotation.</title>
        <authorList>
            <consortium name="The Broad Institute Genomics Platform"/>
            <consortium name="The Broad Institute Genome Sequencing Center for Infectious Disease"/>
            <person name="Wu L."/>
            <person name="Ma J."/>
        </authorList>
    </citation>
    <scope>NUCLEOTIDE SEQUENCE [LARGE SCALE GENOMIC DNA]</scope>
    <source>
        <strain evidence="4">CCUG 52537</strain>
    </source>
</reference>
<dbReference type="NCBIfam" id="TIGR02303">
    <property type="entry name" value="HpaG-C-term"/>
    <property type="match status" value="1"/>
</dbReference>
<keyword evidence="4" id="KW-1185">Reference proteome</keyword>
<protein>
    <submittedName>
        <fullName evidence="3">Fumarylacetoacetate hydrolase family protein</fullName>
    </submittedName>
</protein>
<dbReference type="PANTHER" id="PTHR11820:SF114">
    <property type="entry name" value="4-HYDROXYPHENYLACETATE CATABOLISM PROTEIN"/>
    <property type="match status" value="1"/>
</dbReference>
<dbReference type="InterPro" id="IPR036663">
    <property type="entry name" value="Fumarylacetoacetase_C_sf"/>
</dbReference>
<dbReference type="InterPro" id="IPR011234">
    <property type="entry name" value="Fumarylacetoacetase-like_C"/>
</dbReference>
<feature type="domain" description="Fumarylacetoacetase-like C-terminal" evidence="2">
    <location>
        <begin position="48"/>
        <end position="246"/>
    </location>
</feature>
<dbReference type="InterPro" id="IPR012684">
    <property type="entry name" value="HPA_isomer/decarb_C"/>
</dbReference>
<evidence type="ECO:0000313" key="3">
    <source>
        <dbReference type="EMBL" id="MFD0848952.1"/>
    </source>
</evidence>
<dbReference type="EMBL" id="JBHTIK010000005">
    <property type="protein sequence ID" value="MFD0848952.1"/>
    <property type="molecule type" value="Genomic_DNA"/>
</dbReference>
<keyword evidence="1" id="KW-0479">Metal-binding</keyword>
<accession>A0ABW3C480</accession>
<name>A0ABW3C480_SPHXN</name>
<evidence type="ECO:0000259" key="2">
    <source>
        <dbReference type="Pfam" id="PF01557"/>
    </source>
</evidence>
<organism evidence="3 4">
    <name type="scientific">Sphingosinicella xenopeptidilytica</name>
    <dbReference type="NCBI Taxonomy" id="364098"/>
    <lineage>
        <taxon>Bacteria</taxon>
        <taxon>Pseudomonadati</taxon>
        <taxon>Pseudomonadota</taxon>
        <taxon>Alphaproteobacteria</taxon>
        <taxon>Sphingomonadales</taxon>
        <taxon>Sphingosinicellaceae</taxon>
        <taxon>Sphingosinicella</taxon>
    </lineage>
</organism>
<dbReference type="Proteomes" id="UP001597124">
    <property type="component" value="Unassembled WGS sequence"/>
</dbReference>
<proteinExistence type="predicted"/>
<dbReference type="RefSeq" id="WP_381490623.1">
    <property type="nucleotide sequence ID" value="NZ_JBHTIK010000005.1"/>
</dbReference>
<gene>
    <name evidence="3" type="ORF">ACFQ00_11500</name>
</gene>